<feature type="domain" description="Fungal STAND N-terminal Goodbye" evidence="1">
    <location>
        <begin position="16"/>
        <end position="139"/>
    </location>
</feature>
<dbReference type="Proteomes" id="UP000054007">
    <property type="component" value="Unassembled WGS sequence"/>
</dbReference>
<sequence length="499" mass="55551">MSLARVSPPTRGQASFDAAIREYHKRTGYDILSSNAASKAGVSLADSPANIHAAFQSILTDVRRSQDGTLNTAIGKVLDGLLVFNEISGEIAAVTQVPGVKGIFVAFGIFLKTLKNYQDRKGELAALLTQVSDFLERFAVRESLDINNTWNHELYTRIFVNVLNVFALVTKILKGNKASKVLRGLGAAFLSNKDLKDASLLLNRDIDAEARWTCVEVLSAVNRVREDVSLNRITLDANTSTLSANTSTLNSNTIVLNSHTSALGDIQANVLECVGFVRIARTTHGVSRFGYPISAPSSTDLSHRRILPNDVDALVVARDAIMLFQRFTSTQITGEIRVPVACSVALALAMSPNLPILFRLALANMISFFMWNRVMMPRRVVFTFTLVTWASRVEMPLSAMRDLETYQSALREIFSDPNCPEHQASRLCSRQTVPFAWHRRDVHRDLSPGIELELITFEDLSVRADIECPDCQHPRRHRRPSNISFHEFAWYEQVSQGFI</sequence>
<keyword evidence="3" id="KW-1185">Reference proteome</keyword>
<organism evidence="2 3">
    <name type="scientific">Cylindrobasidium torrendii FP15055 ss-10</name>
    <dbReference type="NCBI Taxonomy" id="1314674"/>
    <lineage>
        <taxon>Eukaryota</taxon>
        <taxon>Fungi</taxon>
        <taxon>Dikarya</taxon>
        <taxon>Basidiomycota</taxon>
        <taxon>Agaricomycotina</taxon>
        <taxon>Agaricomycetes</taxon>
        <taxon>Agaricomycetidae</taxon>
        <taxon>Agaricales</taxon>
        <taxon>Marasmiineae</taxon>
        <taxon>Physalacriaceae</taxon>
        <taxon>Cylindrobasidium</taxon>
    </lineage>
</organism>
<name>A0A0D7B7C6_9AGAR</name>
<gene>
    <name evidence="2" type="ORF">CYLTODRAFT_412058</name>
</gene>
<accession>A0A0D7B7C6</accession>
<dbReference type="InterPro" id="IPR031350">
    <property type="entry name" value="Goodbye_dom"/>
</dbReference>
<dbReference type="Pfam" id="PF17109">
    <property type="entry name" value="Goodbye"/>
    <property type="match status" value="1"/>
</dbReference>
<evidence type="ECO:0000313" key="3">
    <source>
        <dbReference type="Proteomes" id="UP000054007"/>
    </source>
</evidence>
<dbReference type="AlphaFoldDB" id="A0A0D7B7C6"/>
<reference evidence="2 3" key="1">
    <citation type="journal article" date="2015" name="Fungal Genet. Biol.">
        <title>Evolution of novel wood decay mechanisms in Agaricales revealed by the genome sequences of Fistulina hepatica and Cylindrobasidium torrendii.</title>
        <authorList>
            <person name="Floudas D."/>
            <person name="Held B.W."/>
            <person name="Riley R."/>
            <person name="Nagy L.G."/>
            <person name="Koehler G."/>
            <person name="Ransdell A.S."/>
            <person name="Younus H."/>
            <person name="Chow J."/>
            <person name="Chiniquy J."/>
            <person name="Lipzen A."/>
            <person name="Tritt A."/>
            <person name="Sun H."/>
            <person name="Haridas S."/>
            <person name="LaButti K."/>
            <person name="Ohm R.A."/>
            <person name="Kues U."/>
            <person name="Blanchette R.A."/>
            <person name="Grigoriev I.V."/>
            <person name="Minto R.E."/>
            <person name="Hibbett D.S."/>
        </authorList>
    </citation>
    <scope>NUCLEOTIDE SEQUENCE [LARGE SCALE GENOMIC DNA]</scope>
    <source>
        <strain evidence="2 3">FP15055 ss-10</strain>
    </source>
</reference>
<evidence type="ECO:0000259" key="1">
    <source>
        <dbReference type="Pfam" id="PF17109"/>
    </source>
</evidence>
<evidence type="ECO:0000313" key="2">
    <source>
        <dbReference type="EMBL" id="KIY66135.1"/>
    </source>
</evidence>
<dbReference type="OrthoDB" id="7464126at2759"/>
<protein>
    <recommendedName>
        <fullName evidence="1">Fungal STAND N-terminal Goodbye domain-containing protein</fullName>
    </recommendedName>
</protein>
<proteinExistence type="predicted"/>
<dbReference type="EMBL" id="KN880564">
    <property type="protein sequence ID" value="KIY66135.1"/>
    <property type="molecule type" value="Genomic_DNA"/>
</dbReference>